<evidence type="ECO:0000256" key="1">
    <source>
        <dbReference type="ARBA" id="ARBA00004651"/>
    </source>
</evidence>
<keyword evidence="6 7" id="KW-0472">Membrane</keyword>
<gene>
    <name evidence="9" type="ORF">B193_2724</name>
</gene>
<evidence type="ECO:0000256" key="7">
    <source>
        <dbReference type="SAM" id="Phobius"/>
    </source>
</evidence>
<evidence type="ECO:0000256" key="3">
    <source>
        <dbReference type="ARBA" id="ARBA00022475"/>
    </source>
</evidence>
<feature type="transmembrane region" description="Helical" evidence="7">
    <location>
        <begin position="176"/>
        <end position="197"/>
    </location>
</feature>
<organism evidence="9 10">
    <name type="scientific">Solidesulfovibrio magneticus str. Maddingley MBC34</name>
    <dbReference type="NCBI Taxonomy" id="1206767"/>
    <lineage>
        <taxon>Bacteria</taxon>
        <taxon>Pseudomonadati</taxon>
        <taxon>Thermodesulfobacteriota</taxon>
        <taxon>Desulfovibrionia</taxon>
        <taxon>Desulfovibrionales</taxon>
        <taxon>Desulfovibrionaceae</taxon>
        <taxon>Solidesulfovibrio</taxon>
    </lineage>
</organism>
<evidence type="ECO:0000313" key="9">
    <source>
        <dbReference type="EMBL" id="EKO38574.1"/>
    </source>
</evidence>
<feature type="transmembrane region" description="Helical" evidence="7">
    <location>
        <begin position="32"/>
        <end position="50"/>
    </location>
</feature>
<protein>
    <submittedName>
        <fullName evidence="9">Putative membrane protein</fullName>
    </submittedName>
</protein>
<feature type="transmembrane region" description="Helical" evidence="7">
    <location>
        <begin position="70"/>
        <end position="86"/>
    </location>
</feature>
<feature type="transmembrane region" description="Helical" evidence="7">
    <location>
        <begin position="154"/>
        <end position="170"/>
    </location>
</feature>
<dbReference type="InterPro" id="IPR005115">
    <property type="entry name" value="Gly_transporter"/>
</dbReference>
<reference evidence="9 10" key="1">
    <citation type="submission" date="2012-07" db="EMBL/GenBank/DDBJ databases">
        <title>Draft genome sequence of Desulfovibrio magneticus str. Maddingley MBC34 obtained from a metagenomic sequence of a methanogenic enrichment isolated from coal-seam formation water in Victoria, Australia.</title>
        <authorList>
            <person name="Greenfield P."/>
            <person name="Hendry P."/>
            <person name="Li D."/>
            <person name="Rosewarne C.P."/>
            <person name="Tran-Dinh N."/>
            <person name="Elbourne L.D.H."/>
            <person name="Paulsen I.T."/>
            <person name="Midgley D.J."/>
        </authorList>
    </citation>
    <scope>NUCLEOTIDE SEQUENCE [LARGE SCALE GENOMIC DNA]</scope>
    <source>
        <strain evidence="10">Maddingley MBC34</strain>
    </source>
</reference>
<keyword evidence="4 7" id="KW-0812">Transmembrane</keyword>
<dbReference type="GO" id="GO:0005886">
    <property type="term" value="C:plasma membrane"/>
    <property type="evidence" value="ECO:0007669"/>
    <property type="project" value="UniProtKB-SubCell"/>
</dbReference>
<proteinExistence type="inferred from homology"/>
<dbReference type="Pfam" id="PF03458">
    <property type="entry name" value="Gly_transporter"/>
    <property type="match status" value="2"/>
</dbReference>
<dbReference type="Proteomes" id="UP000006272">
    <property type="component" value="Unassembled WGS sequence"/>
</dbReference>
<evidence type="ECO:0000256" key="2">
    <source>
        <dbReference type="ARBA" id="ARBA00008193"/>
    </source>
</evidence>
<keyword evidence="5 7" id="KW-1133">Transmembrane helix</keyword>
<evidence type="ECO:0000259" key="8">
    <source>
        <dbReference type="Pfam" id="PF03458"/>
    </source>
</evidence>
<evidence type="ECO:0000256" key="4">
    <source>
        <dbReference type="ARBA" id="ARBA00022692"/>
    </source>
</evidence>
<comment type="caution">
    <text evidence="9">The sequence shown here is derived from an EMBL/GenBank/DDBJ whole genome shotgun (WGS) entry which is preliminary data.</text>
</comment>
<sequence length="247" mass="26289">MDQTFALPIYLDLFAVFLMAATGAIEAIRREFDLVGLLGLSFATGVGGALIRDGIFLQAGVPAVVRNQDYLYAVAGAAVACLIFGRRAVLSERFVALVDAAALGAYAVVGMEKSLAFGLDFAPAVLVGTVNACGGGILRDVLMREEPMVFRPGQFYGLAALLGCLTYPFLRQTFGLPPLTSALVTIAFTFLLRVLAITRNWRTVPVRDHGLFRRRNPPVALRRLPGRVYYGGGSATGGPSASQGECP</sequence>
<dbReference type="EMBL" id="ALAO01000233">
    <property type="protein sequence ID" value="EKO38574.1"/>
    <property type="molecule type" value="Genomic_DNA"/>
</dbReference>
<feature type="domain" description="Glycine transporter" evidence="8">
    <location>
        <begin position="10"/>
        <end position="84"/>
    </location>
</feature>
<evidence type="ECO:0000256" key="6">
    <source>
        <dbReference type="ARBA" id="ARBA00023136"/>
    </source>
</evidence>
<comment type="subcellular location">
    <subcellularLocation>
        <location evidence="1">Cell membrane</location>
        <topology evidence="1">Multi-pass membrane protein</topology>
    </subcellularLocation>
</comment>
<dbReference type="PANTHER" id="PTHR30506:SF3">
    <property type="entry name" value="UPF0126 INNER MEMBRANE PROTEIN YADS-RELATED"/>
    <property type="match status" value="1"/>
</dbReference>
<keyword evidence="3" id="KW-1003">Cell membrane</keyword>
<evidence type="ECO:0000256" key="5">
    <source>
        <dbReference type="ARBA" id="ARBA00022989"/>
    </source>
</evidence>
<name>K6GBV5_9BACT</name>
<feature type="transmembrane region" description="Helical" evidence="7">
    <location>
        <begin position="6"/>
        <end position="25"/>
    </location>
</feature>
<dbReference type="PATRIC" id="fig|1206767.3.peg.2668"/>
<dbReference type="AlphaFoldDB" id="K6GBV5"/>
<dbReference type="PANTHER" id="PTHR30506">
    <property type="entry name" value="INNER MEMBRANE PROTEIN"/>
    <property type="match status" value="1"/>
</dbReference>
<evidence type="ECO:0000313" key="10">
    <source>
        <dbReference type="Proteomes" id="UP000006272"/>
    </source>
</evidence>
<accession>K6GBV5</accession>
<feature type="domain" description="Glycine transporter" evidence="8">
    <location>
        <begin position="97"/>
        <end position="171"/>
    </location>
</feature>
<comment type="similarity">
    <text evidence="2">Belongs to the UPF0126 family.</text>
</comment>